<dbReference type="RefSeq" id="WP_126990628.1">
    <property type="nucleotide sequence ID" value="NZ_JTFC01000031.1"/>
</dbReference>
<name>A0A433RSJ8_9BACL</name>
<dbReference type="AlphaFoldDB" id="A0A433RSJ8"/>
<sequence length="379" mass="43394">MFYFFIGIVIFIMLLSIIVHSSKTASQKRKNERFEKIITTTHYTSDLDLLTHATAQNTFFIERMMQVQHAYAQQLHQPSKARFMSEDSARLPSQKLLKSNDKNQEFSLLEAEFQRFLFLSTLFKNVPMFSQHVDELWHTTIMFTNQYQTFSETLLGPHQLIHHAPNIEPTSNPKERAFFDLIYSSFFAINDYSHLTWGSFFSYTIDKQVLIDFGQQRAFSTEELLRLQQQYLRDELSLEQVRYVAERLQQIIYPAWNEASSDIKNHQKIVDTAFSYNPLTAKNSNSYNMNGVLFFVLLASLLTEEELVQTALQSLGLMKVTATASGTDSSYIAPTDYYDNDTNHHDTIHHSNHDSNHHSCGSSCGSDGGSSCGSGCSSS</sequence>
<dbReference type="OrthoDB" id="71172at2"/>
<gene>
    <name evidence="1" type="ORF">QI30_09230</name>
</gene>
<evidence type="ECO:0000313" key="2">
    <source>
        <dbReference type="Proteomes" id="UP000288623"/>
    </source>
</evidence>
<proteinExistence type="predicted"/>
<evidence type="ECO:0000313" key="1">
    <source>
        <dbReference type="EMBL" id="RUS55129.1"/>
    </source>
</evidence>
<comment type="caution">
    <text evidence="1">The sequence shown here is derived from an EMBL/GenBank/DDBJ whole genome shotgun (WGS) entry which is preliminary data.</text>
</comment>
<accession>A0A433RSJ8</accession>
<protein>
    <submittedName>
        <fullName evidence="1">Uncharacterized protein</fullName>
    </submittedName>
</protein>
<reference evidence="1 2" key="1">
    <citation type="submission" date="2014-11" db="EMBL/GenBank/DDBJ databases">
        <title>Genome sequence and analysis of novel Kurthia sp.</title>
        <authorList>
            <person name="Lawson J.N."/>
            <person name="Gonzalez J.E."/>
            <person name="Rinauldi L."/>
            <person name="Xuan Z."/>
            <person name="Firman A."/>
            <person name="Shaddox L."/>
            <person name="Trudeau A."/>
            <person name="Shah S."/>
            <person name="Reiman D."/>
        </authorList>
    </citation>
    <scope>NUCLEOTIDE SEQUENCE [LARGE SCALE GENOMIC DNA]</scope>
    <source>
        <strain evidence="1 2">3B1D</strain>
    </source>
</reference>
<keyword evidence="2" id="KW-1185">Reference proteome</keyword>
<dbReference type="Proteomes" id="UP000288623">
    <property type="component" value="Unassembled WGS sequence"/>
</dbReference>
<organism evidence="1 2">
    <name type="scientific">Candidatus Kurthia intestinigallinarum</name>
    <dbReference type="NCBI Taxonomy" id="1562256"/>
    <lineage>
        <taxon>Bacteria</taxon>
        <taxon>Bacillati</taxon>
        <taxon>Bacillota</taxon>
        <taxon>Bacilli</taxon>
        <taxon>Bacillales</taxon>
        <taxon>Caryophanaceae</taxon>
        <taxon>Kurthia</taxon>
    </lineage>
</organism>
<dbReference type="EMBL" id="JTFC01000031">
    <property type="protein sequence ID" value="RUS55129.1"/>
    <property type="molecule type" value="Genomic_DNA"/>
</dbReference>